<proteinExistence type="predicted"/>
<dbReference type="EMBL" id="CAKXAJ010025223">
    <property type="protein sequence ID" value="CAH2236841.1"/>
    <property type="molecule type" value="Genomic_DNA"/>
</dbReference>
<dbReference type="Proteomes" id="UP000838756">
    <property type="component" value="Unassembled WGS sequence"/>
</dbReference>
<accession>A0A8S4RJ97</accession>
<feature type="compositionally biased region" description="Basic and acidic residues" evidence="1">
    <location>
        <begin position="19"/>
        <end position="31"/>
    </location>
</feature>
<protein>
    <submittedName>
        <fullName evidence="2">Jg8591 protein</fullName>
    </submittedName>
</protein>
<sequence>MTPCGDGLDHKTGCHHPSSSRECRTRRPREFNEERAAASSVYLLLQLTAITNPSAQRGDYRQTLPLEQALNPAVNIHRGHKNL</sequence>
<evidence type="ECO:0000313" key="2">
    <source>
        <dbReference type="EMBL" id="CAH2236841.1"/>
    </source>
</evidence>
<organism evidence="2 3">
    <name type="scientific">Pararge aegeria aegeria</name>
    <dbReference type="NCBI Taxonomy" id="348720"/>
    <lineage>
        <taxon>Eukaryota</taxon>
        <taxon>Metazoa</taxon>
        <taxon>Ecdysozoa</taxon>
        <taxon>Arthropoda</taxon>
        <taxon>Hexapoda</taxon>
        <taxon>Insecta</taxon>
        <taxon>Pterygota</taxon>
        <taxon>Neoptera</taxon>
        <taxon>Endopterygota</taxon>
        <taxon>Lepidoptera</taxon>
        <taxon>Glossata</taxon>
        <taxon>Ditrysia</taxon>
        <taxon>Papilionoidea</taxon>
        <taxon>Nymphalidae</taxon>
        <taxon>Satyrinae</taxon>
        <taxon>Satyrini</taxon>
        <taxon>Parargina</taxon>
        <taxon>Pararge</taxon>
    </lineage>
</organism>
<reference evidence="2" key="1">
    <citation type="submission" date="2022-03" db="EMBL/GenBank/DDBJ databases">
        <authorList>
            <person name="Lindestad O."/>
        </authorList>
    </citation>
    <scope>NUCLEOTIDE SEQUENCE</scope>
</reference>
<feature type="region of interest" description="Disordered" evidence="1">
    <location>
        <begin position="1"/>
        <end position="31"/>
    </location>
</feature>
<comment type="caution">
    <text evidence="2">The sequence shown here is derived from an EMBL/GenBank/DDBJ whole genome shotgun (WGS) entry which is preliminary data.</text>
</comment>
<dbReference type="AlphaFoldDB" id="A0A8S4RJ97"/>
<gene>
    <name evidence="2" type="primary">jg8591</name>
    <name evidence="2" type="ORF">PAEG_LOCUS14178</name>
</gene>
<name>A0A8S4RJ97_9NEOP</name>
<evidence type="ECO:0000256" key="1">
    <source>
        <dbReference type="SAM" id="MobiDB-lite"/>
    </source>
</evidence>
<evidence type="ECO:0000313" key="3">
    <source>
        <dbReference type="Proteomes" id="UP000838756"/>
    </source>
</evidence>
<keyword evidence="3" id="KW-1185">Reference proteome</keyword>